<evidence type="ECO:0000259" key="4">
    <source>
        <dbReference type="PROSITE" id="PS50126"/>
    </source>
</evidence>
<dbReference type="CDD" id="cd00164">
    <property type="entry name" value="S1_like"/>
    <property type="match status" value="1"/>
</dbReference>
<dbReference type="GO" id="GO:0005840">
    <property type="term" value="C:ribosome"/>
    <property type="evidence" value="ECO:0007669"/>
    <property type="project" value="UniProtKB-KW"/>
</dbReference>
<dbReference type="Gene3D" id="2.40.50.140">
    <property type="entry name" value="Nucleic acid-binding proteins"/>
    <property type="match status" value="2"/>
</dbReference>
<dbReference type="RefSeq" id="WP_109185088.1">
    <property type="nucleotide sequence ID" value="NZ_BMSJ01000001.1"/>
</dbReference>
<dbReference type="SMART" id="SM00316">
    <property type="entry name" value="S1"/>
    <property type="match status" value="2"/>
</dbReference>
<evidence type="ECO:0000313" key="6">
    <source>
        <dbReference type="Proteomes" id="UP000326029"/>
    </source>
</evidence>
<gene>
    <name evidence="5" type="ORF">CP977_19575</name>
</gene>
<evidence type="ECO:0000256" key="2">
    <source>
        <dbReference type="ARBA" id="ARBA00022980"/>
    </source>
</evidence>
<dbReference type="EMBL" id="CP023693">
    <property type="protein sequence ID" value="QEV34090.1"/>
    <property type="molecule type" value="Genomic_DNA"/>
</dbReference>
<dbReference type="InterPro" id="IPR003029">
    <property type="entry name" value="S1_domain"/>
</dbReference>
<dbReference type="PANTHER" id="PTHR10724">
    <property type="entry name" value="30S RIBOSOMAL PROTEIN S1"/>
    <property type="match status" value="1"/>
</dbReference>
<keyword evidence="2 5" id="KW-0689">Ribosomal protein</keyword>
<dbReference type="Proteomes" id="UP000326029">
    <property type="component" value="Chromosome"/>
</dbReference>
<comment type="similarity">
    <text evidence="1">Belongs to the bacterial ribosomal protein bS1 family.</text>
</comment>
<evidence type="ECO:0000313" key="5">
    <source>
        <dbReference type="EMBL" id="QEV34090.1"/>
    </source>
</evidence>
<dbReference type="InterPro" id="IPR050437">
    <property type="entry name" value="Ribos_protein_bS1-like"/>
</dbReference>
<feature type="domain" description="S1 motif" evidence="4">
    <location>
        <begin position="20"/>
        <end position="96"/>
    </location>
</feature>
<keyword evidence="6" id="KW-1185">Reference proteome</keyword>
<dbReference type="SUPFAM" id="SSF50249">
    <property type="entry name" value="Nucleic acid-binding proteins"/>
    <property type="match status" value="2"/>
</dbReference>
<dbReference type="InterPro" id="IPR012340">
    <property type="entry name" value="NA-bd_OB-fold"/>
</dbReference>
<dbReference type="Pfam" id="PF00575">
    <property type="entry name" value="S1"/>
    <property type="match status" value="2"/>
</dbReference>
<reference evidence="5 6" key="1">
    <citation type="submission" date="2017-09" db="EMBL/GenBank/DDBJ databases">
        <authorList>
            <person name="Lee N."/>
            <person name="Cho B.-K."/>
        </authorList>
    </citation>
    <scope>NUCLEOTIDE SEQUENCE [LARGE SCALE GENOMIC DNA]</scope>
    <source>
        <strain evidence="5 6">ATCC 19740</strain>
    </source>
</reference>
<name>A0ABX6BGS0_9ACTN</name>
<feature type="domain" description="S1 motif" evidence="4">
    <location>
        <begin position="113"/>
        <end position="182"/>
    </location>
</feature>
<organism evidence="5 6">
    <name type="scientific">Streptomyces cinereoruber</name>
    <dbReference type="NCBI Taxonomy" id="67260"/>
    <lineage>
        <taxon>Bacteria</taxon>
        <taxon>Bacillati</taxon>
        <taxon>Actinomycetota</taxon>
        <taxon>Actinomycetes</taxon>
        <taxon>Kitasatosporales</taxon>
        <taxon>Streptomycetaceae</taxon>
        <taxon>Streptomyces</taxon>
    </lineage>
</organism>
<dbReference type="GeneID" id="95455965"/>
<keyword evidence="3" id="KW-0687">Ribonucleoprotein</keyword>
<protein>
    <submittedName>
        <fullName evidence="5">30S ribosomal protein S1</fullName>
    </submittedName>
</protein>
<dbReference type="PROSITE" id="PS50126">
    <property type="entry name" value="S1"/>
    <property type="match status" value="2"/>
</dbReference>
<dbReference type="PANTHER" id="PTHR10724:SF7">
    <property type="entry name" value="SMALL RIBOSOMAL SUBUNIT PROTEIN BS1C"/>
    <property type="match status" value="1"/>
</dbReference>
<evidence type="ECO:0000256" key="1">
    <source>
        <dbReference type="ARBA" id="ARBA00006767"/>
    </source>
</evidence>
<sequence length="186" mass="20259">MDQQMEAPELRAFLEALNRGEVLTGTVAAIERFGVFVALDDGPGHPVFPGAGFISMAELSWVRFDAPDDVVAVGERVSCEFLQFDTYNMEARLSLKALRPDPLRAFADRMPVGRELRGTVEKVLSVGAFVDLGEGLLGLVPFREVNGYPAAGRPEDFGEGEEVSVVVTHIERPTRRILLSGPRGTS</sequence>
<accession>A0ABX6BGS0</accession>
<evidence type="ECO:0000256" key="3">
    <source>
        <dbReference type="ARBA" id="ARBA00023274"/>
    </source>
</evidence>
<proteinExistence type="inferred from homology"/>